<dbReference type="Proteomes" id="UP000053815">
    <property type="component" value="Unassembled WGS sequence"/>
</dbReference>
<reference evidence="1" key="1">
    <citation type="submission" date="2014-09" db="EMBL/GenBank/DDBJ databases">
        <title>Draft genome sequence of an oleaginous Mucoromycotina fungus Mucor ambiguus NBRC6742.</title>
        <authorList>
            <person name="Takeda I."/>
            <person name="Yamane N."/>
            <person name="Morita T."/>
            <person name="Tamano K."/>
            <person name="Machida M."/>
            <person name="Baker S."/>
            <person name="Koike H."/>
        </authorList>
    </citation>
    <scope>NUCLEOTIDE SEQUENCE</scope>
    <source>
        <strain evidence="1">NBRC 6742</strain>
    </source>
</reference>
<protein>
    <recommendedName>
        <fullName evidence="3">F-box domain-containing protein</fullName>
    </recommendedName>
</protein>
<dbReference type="OrthoDB" id="9994419at2759"/>
<dbReference type="STRING" id="91626.A0A0C9M9C1"/>
<dbReference type="InterPro" id="IPR032675">
    <property type="entry name" value="LRR_dom_sf"/>
</dbReference>
<dbReference type="SUPFAM" id="SSF52047">
    <property type="entry name" value="RNI-like"/>
    <property type="match status" value="1"/>
</dbReference>
<evidence type="ECO:0000313" key="1">
    <source>
        <dbReference type="EMBL" id="GAN07046.1"/>
    </source>
</evidence>
<name>A0A0C9M9C1_9FUNG</name>
<dbReference type="GO" id="GO:0031146">
    <property type="term" value="P:SCF-dependent proteasomal ubiquitin-dependent protein catabolic process"/>
    <property type="evidence" value="ECO:0007669"/>
    <property type="project" value="TreeGrafter"/>
</dbReference>
<dbReference type="PANTHER" id="PTHR13318">
    <property type="entry name" value="PARTNER OF PAIRED, ISOFORM B-RELATED"/>
    <property type="match status" value="1"/>
</dbReference>
<evidence type="ECO:0008006" key="3">
    <source>
        <dbReference type="Google" id="ProtNLM"/>
    </source>
</evidence>
<proteinExistence type="predicted"/>
<dbReference type="EMBL" id="DF836435">
    <property type="protein sequence ID" value="GAN07046.1"/>
    <property type="molecule type" value="Genomic_DNA"/>
</dbReference>
<gene>
    <name evidence="1" type="ORF">MAM1_0146d06536</name>
</gene>
<dbReference type="GO" id="GO:0019005">
    <property type="term" value="C:SCF ubiquitin ligase complex"/>
    <property type="evidence" value="ECO:0007669"/>
    <property type="project" value="TreeGrafter"/>
</dbReference>
<organism evidence="1">
    <name type="scientific">Mucor ambiguus</name>
    <dbReference type="NCBI Taxonomy" id="91626"/>
    <lineage>
        <taxon>Eukaryota</taxon>
        <taxon>Fungi</taxon>
        <taxon>Fungi incertae sedis</taxon>
        <taxon>Mucoromycota</taxon>
        <taxon>Mucoromycotina</taxon>
        <taxon>Mucoromycetes</taxon>
        <taxon>Mucorales</taxon>
        <taxon>Mucorineae</taxon>
        <taxon>Mucoraceae</taxon>
        <taxon>Mucor</taxon>
    </lineage>
</organism>
<dbReference type="Gene3D" id="3.80.10.10">
    <property type="entry name" value="Ribonuclease Inhibitor"/>
    <property type="match status" value="1"/>
</dbReference>
<evidence type="ECO:0000313" key="2">
    <source>
        <dbReference type="Proteomes" id="UP000053815"/>
    </source>
</evidence>
<dbReference type="AlphaFoldDB" id="A0A0C9M9C1"/>
<dbReference type="PANTHER" id="PTHR13318:SF190">
    <property type="entry name" value="PARTNER OF PAIRED, ISOFORM B"/>
    <property type="match status" value="1"/>
</dbReference>
<accession>A0A0C9M9C1</accession>
<keyword evidence="2" id="KW-1185">Reference proteome</keyword>
<sequence length="462" mass="53031">MNNLSLELLELIAANRCLSPKDKANLCQVNHVFYATIAHLLYKHIMINNPRQYLLLKDAMKNKSLAHLVHRLDFSSYTTRGSRWTEEKAKSIIVADELADLIGGCDQLKELFVGEEMMHTFVSPKVIRSIFSHQSGLRTIDFTGFCDRSFTTVMADFFKPVSLTKLERLALEKGEQGEHVQQEQAEPLELSTWSVPRKLKNISFYMCMALSQEHFFVPFFDKIRTSGNQLTRLDLAYTQITSSLFAHLQSTTTLTHLNLQGCHSLSCCSPLISFLQNNCNQLIELNLNMDFNGIGGSRFCHDCIMKILKSTNPAIQSLDMGGHTNFDDLVLTKMIGQQHFSQLRQFSAAYCRNITLEALERFLVDLPNLFYLNLARTPLTIDLSCLPRVLSRLSKKIKVIEISPFTPKRYPAQLSTWKLSSQGRRTYYSRDSVDPKFVYSKKMLMLNDQMLSPMNKYWCYSY</sequence>